<accession>A0A0K8NV86</accession>
<reference evidence="4 5" key="2">
    <citation type="journal article" date="2016" name="Science">
        <title>A bacterium that degrades and assimilates poly(ethylene terephthalate).</title>
        <authorList>
            <person name="Yoshida S."/>
            <person name="Hiraga K."/>
            <person name="Takehana T."/>
            <person name="Taniguchi I."/>
            <person name="Yamaji H."/>
            <person name="Maeda Y."/>
            <person name="Toyohara K."/>
            <person name="Miyamoto K."/>
            <person name="Kimura Y."/>
            <person name="Oda K."/>
        </authorList>
    </citation>
    <scope>NUCLEOTIDE SEQUENCE [LARGE SCALE GENOMIC DNA]</scope>
    <source>
        <strain evidence="5">NBRC 110686 / TISTR 2288 / 201-F6</strain>
    </source>
</reference>
<dbReference type="PROSITE" id="PS00166">
    <property type="entry name" value="ENOYL_COA_HYDRATASE"/>
    <property type="match status" value="1"/>
</dbReference>
<keyword evidence="2 4" id="KW-0456">Lyase</keyword>
<proteinExistence type="inferred from homology"/>
<dbReference type="InterPro" id="IPR018376">
    <property type="entry name" value="Enoyl-CoA_hyd/isom_CS"/>
</dbReference>
<comment type="similarity">
    <text evidence="1 3">Belongs to the enoyl-CoA hydratase/isomerase family.</text>
</comment>
<evidence type="ECO:0000256" key="1">
    <source>
        <dbReference type="ARBA" id="ARBA00005254"/>
    </source>
</evidence>
<evidence type="ECO:0000256" key="2">
    <source>
        <dbReference type="ARBA" id="ARBA00023239"/>
    </source>
</evidence>
<keyword evidence="5" id="KW-1185">Reference proteome</keyword>
<evidence type="ECO:0000256" key="3">
    <source>
        <dbReference type="RuleBase" id="RU003707"/>
    </source>
</evidence>
<dbReference type="FunFam" id="3.90.226.10:FF:000009">
    <property type="entry name" value="Carnitinyl-CoA dehydratase"/>
    <property type="match status" value="1"/>
</dbReference>
<dbReference type="Gene3D" id="1.10.12.10">
    <property type="entry name" value="Lyase 2-enoyl-coa Hydratase, Chain A, domain 2"/>
    <property type="match status" value="1"/>
</dbReference>
<gene>
    <name evidence="4" type="ORF">ISF6_4486</name>
</gene>
<dbReference type="InterPro" id="IPR029045">
    <property type="entry name" value="ClpP/crotonase-like_dom_sf"/>
</dbReference>
<dbReference type="PANTHER" id="PTHR11941:SF54">
    <property type="entry name" value="ENOYL-COA HYDRATASE, MITOCHONDRIAL"/>
    <property type="match status" value="1"/>
</dbReference>
<dbReference type="SUPFAM" id="SSF52096">
    <property type="entry name" value="ClpP/crotonase"/>
    <property type="match status" value="1"/>
</dbReference>
<comment type="caution">
    <text evidence="4">The sequence shown here is derived from an EMBL/GenBank/DDBJ whole genome shotgun (WGS) entry which is preliminary data.</text>
</comment>
<dbReference type="STRING" id="1547922.ISF6_4486"/>
<dbReference type="Gene3D" id="3.90.226.10">
    <property type="entry name" value="2-enoyl-CoA Hydratase, Chain A, domain 1"/>
    <property type="match status" value="1"/>
</dbReference>
<sequence>MNFTERFETLLVDGTERVLTVTLNRPEQLNAINARCRDELTSVFNRFRDDPDWRVLVITGAGRAFSAGADLKDGSVDEDVIDSVESRWLGDFRVALANTGKATVAAVNGLALGGGFELALACDFRIASQAASFAMPEITFGSIPAGGATQRIARLAGTSAALEIVLLGERIDAETAFRLNLVNRVVAPERTLDEARAWAAKLAARAPLAIKYGREAVLKGCELPMFEAIRLETYLGGLLRATEDRKEGRAAMAEKRPPAFKGR</sequence>
<name>A0A0K8NV86_PISS1</name>
<evidence type="ECO:0000313" key="4">
    <source>
        <dbReference type="EMBL" id="GAP34311.1"/>
    </source>
</evidence>
<dbReference type="InterPro" id="IPR001753">
    <property type="entry name" value="Enoyl-CoA_hydra/iso"/>
</dbReference>
<evidence type="ECO:0000313" key="5">
    <source>
        <dbReference type="Proteomes" id="UP000037660"/>
    </source>
</evidence>
<dbReference type="GO" id="GO:0006635">
    <property type="term" value="P:fatty acid beta-oxidation"/>
    <property type="evidence" value="ECO:0007669"/>
    <property type="project" value="TreeGrafter"/>
</dbReference>
<dbReference type="GO" id="GO:0004300">
    <property type="term" value="F:enoyl-CoA hydratase activity"/>
    <property type="evidence" value="ECO:0007669"/>
    <property type="project" value="UniProtKB-EC"/>
</dbReference>
<dbReference type="EC" id="4.2.1.17" evidence="4"/>
<organism evidence="4 5">
    <name type="scientific">Piscinibacter sakaiensis</name>
    <name type="common">Ideonella sakaiensis</name>
    <dbReference type="NCBI Taxonomy" id="1547922"/>
    <lineage>
        <taxon>Bacteria</taxon>
        <taxon>Pseudomonadati</taxon>
        <taxon>Pseudomonadota</taxon>
        <taxon>Betaproteobacteria</taxon>
        <taxon>Burkholderiales</taxon>
        <taxon>Sphaerotilaceae</taxon>
        <taxon>Piscinibacter</taxon>
    </lineage>
</organism>
<dbReference type="AlphaFoldDB" id="A0A0K8NV86"/>
<dbReference type="OrthoDB" id="9807606at2"/>
<dbReference type="RefSeq" id="WP_054018455.1">
    <property type="nucleotide sequence ID" value="NZ_BBYR01000007.1"/>
</dbReference>
<dbReference type="Pfam" id="PF00378">
    <property type="entry name" value="ECH_1"/>
    <property type="match status" value="1"/>
</dbReference>
<dbReference type="Proteomes" id="UP000037660">
    <property type="component" value="Unassembled WGS sequence"/>
</dbReference>
<reference evidence="5" key="1">
    <citation type="submission" date="2015-07" db="EMBL/GenBank/DDBJ databases">
        <title>Discovery of a poly(ethylene terephthalate assimilation.</title>
        <authorList>
            <person name="Yoshida S."/>
            <person name="Hiraga K."/>
            <person name="Takehana T."/>
            <person name="Taniguchi I."/>
            <person name="Yamaji H."/>
            <person name="Maeda Y."/>
            <person name="Toyohara K."/>
            <person name="Miyamoto K."/>
            <person name="Kimura Y."/>
            <person name="Oda K."/>
        </authorList>
    </citation>
    <scope>NUCLEOTIDE SEQUENCE [LARGE SCALE GENOMIC DNA]</scope>
    <source>
        <strain evidence="5">NBRC 110686 / TISTR 2288 / 201-F6</strain>
    </source>
</reference>
<dbReference type="EMBL" id="BBYR01000007">
    <property type="protein sequence ID" value="GAP34311.1"/>
    <property type="molecule type" value="Genomic_DNA"/>
</dbReference>
<protein>
    <submittedName>
        <fullName evidence="4">Enoyl-CoA hydratase</fullName>
        <ecNumber evidence="4">4.2.1.17</ecNumber>
    </submittedName>
</protein>
<dbReference type="InterPro" id="IPR014748">
    <property type="entry name" value="Enoyl-CoA_hydra_C"/>
</dbReference>
<dbReference type="PANTHER" id="PTHR11941">
    <property type="entry name" value="ENOYL-COA HYDRATASE-RELATED"/>
    <property type="match status" value="1"/>
</dbReference>
<dbReference type="CDD" id="cd06558">
    <property type="entry name" value="crotonase-like"/>
    <property type="match status" value="1"/>
</dbReference>